<dbReference type="KEGG" id="amr:AM1_B0242"/>
<evidence type="ECO:0000313" key="8">
    <source>
        <dbReference type="Proteomes" id="UP000000268"/>
    </source>
</evidence>
<dbReference type="GO" id="GO:0004803">
    <property type="term" value="F:transposase activity"/>
    <property type="evidence" value="ECO:0007669"/>
    <property type="project" value="InterPro"/>
</dbReference>
<dbReference type="RefSeq" id="WP_012161398.1">
    <property type="nucleotide sequence ID" value="NC_009925.1"/>
</dbReference>
<reference evidence="7 8" key="2">
    <citation type="journal article" date="2008" name="Proc. Natl. Acad. Sci. U.S.A.">
        <title>Niche adaptation and genome expansion in the chlorophyll d-producing cyanobacterium Acaryochloris marina.</title>
        <authorList>
            <person name="Swingley W.D."/>
            <person name="Chen M."/>
            <person name="Cheung P.C."/>
            <person name="Conrad A.L."/>
            <person name="Dejesa L.C."/>
            <person name="Hao J."/>
            <person name="Honchak B.M."/>
            <person name="Karbach L.E."/>
            <person name="Kurdoglu A."/>
            <person name="Lahiri S."/>
            <person name="Mastrian S.D."/>
            <person name="Miyashita H."/>
            <person name="Page L."/>
            <person name="Ramakrishna P."/>
            <person name="Satoh S."/>
            <person name="Sattley W.M."/>
            <person name="Shimada Y."/>
            <person name="Taylor H.L."/>
            <person name="Tomo T."/>
            <person name="Tsuchiya T."/>
            <person name="Wang Z.T."/>
            <person name="Raymond J."/>
            <person name="Mimuro M."/>
            <person name="Blankenship R.E."/>
            <person name="Touchman J.W."/>
        </authorList>
    </citation>
    <scope>NUCLEOTIDE SEQUENCE [LARGE SCALE GENOMIC DNA]</scope>
    <source>
        <strain evidence="8">MBIC 11017</strain>
        <strain evidence="7">MBIC11017</strain>
        <strain evidence="7">pREB2</strain>
        <plasmid>MBIC 11017</plasmid>
        <plasmid evidence="8">Plasmid pREB2</plasmid>
        <plasmid evidence="7">pREB2</plasmid>
    </source>
</reference>
<dbReference type="HOGENOM" id="CLU_055261_0_0_3"/>
<dbReference type="EMBL" id="CP000839">
    <property type="protein sequence ID" value="ABW31961.1"/>
    <property type="molecule type" value="Genomic_DNA"/>
</dbReference>
<dbReference type="OrthoDB" id="532047at2"/>
<proteinExistence type="predicted"/>
<feature type="domain" description="Insertion element IS402-like" evidence="2">
    <location>
        <begin position="9"/>
        <end position="81"/>
    </location>
</feature>
<evidence type="ECO:0000313" key="5">
    <source>
        <dbReference type="EMBL" id="ABW31188.1"/>
    </source>
</evidence>
<geneLocation type="plasmid" evidence="7 8">
    <name>pREB2</name>
</geneLocation>
<evidence type="ECO:0000313" key="4">
    <source>
        <dbReference type="EMBL" id="ABW26041.1"/>
    </source>
</evidence>
<dbReference type="KEGG" id="amr:AM1_0771"/>
<dbReference type="Proteomes" id="UP000000268">
    <property type="component" value="Chromosome"/>
</dbReference>
<dbReference type="NCBIfam" id="NF033580">
    <property type="entry name" value="transpos_IS5_3"/>
    <property type="match status" value="1"/>
</dbReference>
<dbReference type="InterPro" id="IPR002559">
    <property type="entry name" value="Transposase_11"/>
</dbReference>
<evidence type="ECO:0000259" key="1">
    <source>
        <dbReference type="Pfam" id="PF01609"/>
    </source>
</evidence>
<dbReference type="AlphaFoldDB" id="A8ZLD4"/>
<dbReference type="PANTHER" id="PTHR30007">
    <property type="entry name" value="PHP DOMAIN PROTEIN"/>
    <property type="match status" value="1"/>
</dbReference>
<dbReference type="KEGG" id="amr:AM1_0999"/>
<evidence type="ECO:0000313" key="7">
    <source>
        <dbReference type="EMBL" id="ABW31961.1"/>
    </source>
</evidence>
<dbReference type="EMBL" id="CP000828">
    <property type="protein sequence ID" value="ABW26041.1"/>
    <property type="molecule type" value="Genomic_DNA"/>
</dbReference>
<dbReference type="Pfam" id="PF01609">
    <property type="entry name" value="DDE_Tnp_1"/>
    <property type="match status" value="1"/>
</dbReference>
<accession>A8ZLD4</accession>
<dbReference type="InterPro" id="IPR025161">
    <property type="entry name" value="IS402-like_dom"/>
</dbReference>
<keyword evidence="7" id="KW-0614">Plasmid</keyword>
<gene>
    <name evidence="3" type="ordered locus">AM1_0771</name>
    <name evidence="4" type="ordered locus">AM1_0999</name>
    <name evidence="5" type="ordered locus">AM1_6256</name>
    <name evidence="6" type="ordered locus">AM1_6309</name>
    <name evidence="7" type="ordered locus">AM1_B0242</name>
</gene>
<dbReference type="KEGG" id="amr:AM1_6309"/>
<reference evidence="7" key="1">
    <citation type="submission" date="2007-09" db="EMBL/GenBank/DDBJ databases">
        <authorList>
            <person name="Touchman J."/>
        </authorList>
    </citation>
    <scope>NUCLEOTIDE SEQUENCE</scope>
    <source>
        <strain evidence="7">MBIC11017</strain>
        <plasmid evidence="7">pREB2</plasmid>
    </source>
</reference>
<dbReference type="Pfam" id="PF13340">
    <property type="entry name" value="DUF4096"/>
    <property type="match status" value="1"/>
</dbReference>
<evidence type="ECO:0000313" key="3">
    <source>
        <dbReference type="EMBL" id="ABW25815.1"/>
    </source>
</evidence>
<name>A8ZLD4_ACAM1</name>
<feature type="domain" description="Transposase IS4-like" evidence="1">
    <location>
        <begin position="98"/>
        <end position="257"/>
    </location>
</feature>
<organism evidence="7 8">
    <name type="scientific">Acaryochloris marina (strain MBIC 11017)</name>
    <dbReference type="NCBI Taxonomy" id="329726"/>
    <lineage>
        <taxon>Bacteria</taxon>
        <taxon>Bacillati</taxon>
        <taxon>Cyanobacteriota</taxon>
        <taxon>Cyanophyceae</taxon>
        <taxon>Acaryochloridales</taxon>
        <taxon>Acaryochloridaceae</taxon>
        <taxon>Acaryochloris</taxon>
    </lineage>
</organism>
<evidence type="ECO:0000313" key="6">
    <source>
        <dbReference type="EMBL" id="ABW31239.1"/>
    </source>
</evidence>
<dbReference type="PANTHER" id="PTHR30007:SF0">
    <property type="entry name" value="TRANSPOSASE"/>
    <property type="match status" value="1"/>
</dbReference>
<dbReference type="GO" id="GO:0006313">
    <property type="term" value="P:DNA transposition"/>
    <property type="evidence" value="ECO:0007669"/>
    <property type="project" value="InterPro"/>
</dbReference>
<dbReference type="GO" id="GO:0003677">
    <property type="term" value="F:DNA binding"/>
    <property type="evidence" value="ECO:0007669"/>
    <property type="project" value="InterPro"/>
</dbReference>
<dbReference type="EMBL" id="CP000828">
    <property type="protein sequence ID" value="ABW25815.1"/>
    <property type="molecule type" value="Genomic_DNA"/>
</dbReference>
<dbReference type="EMBL" id="CP000828">
    <property type="protein sequence ID" value="ABW31239.1"/>
    <property type="molecule type" value="Genomic_DNA"/>
</dbReference>
<protein>
    <submittedName>
        <fullName evidence="7">Transposase, IS4 family</fullName>
    </submittedName>
</protein>
<dbReference type="EMBL" id="CP000828">
    <property type="protein sequence ID" value="ABW31188.1"/>
    <property type="molecule type" value="Genomic_DNA"/>
</dbReference>
<keyword evidence="8" id="KW-1185">Reference proteome</keyword>
<evidence type="ECO:0000259" key="2">
    <source>
        <dbReference type="Pfam" id="PF13340"/>
    </source>
</evidence>
<dbReference type="Proteomes" id="UP000000268">
    <property type="component" value="Plasmid pREB2"/>
</dbReference>
<dbReference type="KEGG" id="amr:AM1_6256"/>
<dbReference type="eggNOG" id="COG3293">
    <property type="taxonomic scope" value="Bacteria"/>
</dbReference>
<sequence length="266" mass="30762">MPTAYDSDLTTLQWELLEPLIPAAKPGGRPRTTDMLSVLNAIFYLVVTGCQWRQLPHDFPCWSTVYSYFRRWRDDGTWSQINEHLRMQVRVSEDRHPSPSAAICDAQSVKVGNPRCHLIGFDGGKMVKGRKRHVLVDTLGLVLMVMVTAANISDQRGAKILFWKAQRQGASLSRLVRIWADAGYQGQALMKWVMDRFQYVLEVVKRSDNLAGFQVIPKRWIVERTFGWLLWSRRLNKDYEVLTRTAEALVYVAMIRLMVRRLAQEH</sequence>